<gene>
    <name evidence="2" type="ORF">FB45DRAFT_191152</name>
</gene>
<proteinExistence type="predicted"/>
<sequence>MRDELRSSSPETHQDAPLFLPAESQIPFPYSQWTEEAKNSESDDEEEEEVAKAVKSSSQRPSTTSYRRLTDIASQPNVFSSRPTLRSAAFPSSSLPQSKDKRSELYGTLARDEDESDSDSDAGDEPSHIPKSRQAGAQKR</sequence>
<protein>
    <submittedName>
        <fullName evidence="2">Uncharacterized protein</fullName>
    </submittedName>
</protein>
<dbReference type="Proteomes" id="UP001221142">
    <property type="component" value="Unassembled WGS sequence"/>
</dbReference>
<comment type="caution">
    <text evidence="2">The sequence shown here is derived from an EMBL/GenBank/DDBJ whole genome shotgun (WGS) entry which is preliminary data.</text>
</comment>
<organism evidence="2 3">
    <name type="scientific">Roridomyces roridus</name>
    <dbReference type="NCBI Taxonomy" id="1738132"/>
    <lineage>
        <taxon>Eukaryota</taxon>
        <taxon>Fungi</taxon>
        <taxon>Dikarya</taxon>
        <taxon>Basidiomycota</taxon>
        <taxon>Agaricomycotina</taxon>
        <taxon>Agaricomycetes</taxon>
        <taxon>Agaricomycetidae</taxon>
        <taxon>Agaricales</taxon>
        <taxon>Marasmiineae</taxon>
        <taxon>Mycenaceae</taxon>
        <taxon>Roridomyces</taxon>
    </lineage>
</organism>
<accession>A0AAD7CEY2</accession>
<keyword evidence="3" id="KW-1185">Reference proteome</keyword>
<evidence type="ECO:0000313" key="3">
    <source>
        <dbReference type="Proteomes" id="UP001221142"/>
    </source>
</evidence>
<dbReference type="EMBL" id="JARKIF010000002">
    <property type="protein sequence ID" value="KAJ7647174.1"/>
    <property type="molecule type" value="Genomic_DNA"/>
</dbReference>
<feature type="region of interest" description="Disordered" evidence="1">
    <location>
        <begin position="1"/>
        <end position="140"/>
    </location>
</feature>
<dbReference type="AlphaFoldDB" id="A0AAD7CEY2"/>
<evidence type="ECO:0000313" key="2">
    <source>
        <dbReference type="EMBL" id="KAJ7647174.1"/>
    </source>
</evidence>
<feature type="compositionally biased region" description="Polar residues" evidence="1">
    <location>
        <begin position="59"/>
        <end position="97"/>
    </location>
</feature>
<name>A0AAD7CEY2_9AGAR</name>
<evidence type="ECO:0000256" key="1">
    <source>
        <dbReference type="SAM" id="MobiDB-lite"/>
    </source>
</evidence>
<feature type="compositionally biased region" description="Acidic residues" evidence="1">
    <location>
        <begin position="112"/>
        <end position="124"/>
    </location>
</feature>
<reference evidence="2" key="1">
    <citation type="submission" date="2023-03" db="EMBL/GenBank/DDBJ databases">
        <title>Massive genome expansion in bonnet fungi (Mycena s.s.) driven by repeated elements and novel gene families across ecological guilds.</title>
        <authorList>
            <consortium name="Lawrence Berkeley National Laboratory"/>
            <person name="Harder C.B."/>
            <person name="Miyauchi S."/>
            <person name="Viragh M."/>
            <person name="Kuo A."/>
            <person name="Thoen E."/>
            <person name="Andreopoulos B."/>
            <person name="Lu D."/>
            <person name="Skrede I."/>
            <person name="Drula E."/>
            <person name="Henrissat B."/>
            <person name="Morin E."/>
            <person name="Kohler A."/>
            <person name="Barry K."/>
            <person name="LaButti K."/>
            <person name="Morin E."/>
            <person name="Salamov A."/>
            <person name="Lipzen A."/>
            <person name="Mereny Z."/>
            <person name="Hegedus B."/>
            <person name="Baldrian P."/>
            <person name="Stursova M."/>
            <person name="Weitz H."/>
            <person name="Taylor A."/>
            <person name="Grigoriev I.V."/>
            <person name="Nagy L.G."/>
            <person name="Martin F."/>
            <person name="Kauserud H."/>
        </authorList>
    </citation>
    <scope>NUCLEOTIDE SEQUENCE</scope>
    <source>
        <strain evidence="2">9284</strain>
    </source>
</reference>